<evidence type="ECO:0000313" key="2">
    <source>
        <dbReference type="Proteomes" id="UP000053758"/>
    </source>
</evidence>
<dbReference type="GeneID" id="26306569"/>
<name>A0A081CLJ3_PSEA2</name>
<dbReference type="SMART" id="SM00487">
    <property type="entry name" value="DEXDc"/>
    <property type="match status" value="1"/>
</dbReference>
<organism evidence="1 2">
    <name type="scientific">Pseudozyma antarctica</name>
    <name type="common">Yeast</name>
    <name type="synonym">Candida antarctica</name>
    <dbReference type="NCBI Taxonomy" id="84753"/>
    <lineage>
        <taxon>Eukaryota</taxon>
        <taxon>Fungi</taxon>
        <taxon>Dikarya</taxon>
        <taxon>Basidiomycota</taxon>
        <taxon>Ustilaginomycotina</taxon>
        <taxon>Ustilaginomycetes</taxon>
        <taxon>Ustilaginales</taxon>
        <taxon>Ustilaginaceae</taxon>
        <taxon>Moesziomyces</taxon>
    </lineage>
</organism>
<dbReference type="Gene3D" id="3.40.50.10810">
    <property type="entry name" value="Tandem AAA-ATPase domain"/>
    <property type="match status" value="2"/>
</dbReference>
<dbReference type="EMBL" id="DF830086">
    <property type="protein sequence ID" value="GAK67539.1"/>
    <property type="molecule type" value="Genomic_DNA"/>
</dbReference>
<dbReference type="InterPro" id="IPR050628">
    <property type="entry name" value="SNF2_RAD54_helicase_TF"/>
</dbReference>
<dbReference type="Gene3D" id="3.40.50.300">
    <property type="entry name" value="P-loop containing nucleotide triphosphate hydrolases"/>
    <property type="match status" value="1"/>
</dbReference>
<dbReference type="SMART" id="SM00490">
    <property type="entry name" value="HELICc"/>
    <property type="match status" value="1"/>
</dbReference>
<dbReference type="Pfam" id="PF00271">
    <property type="entry name" value="Helicase_C"/>
    <property type="match status" value="1"/>
</dbReference>
<sequence length="958" mass="104172">MEAMRRKIIEEQLAAIEQAKRQQKERQQSTASSSSAANPAVTSLPHRNKHAPPPKVKLFQPPLVPYVPPKQSQSQSQSQSAAAFGGAGSGVGSRTDPIVFGESSPIGAASRSNPFQSGAAKVSTSASSSSRAPAPASARAPQSATTSSYAAAQPFRSPNSKSSYAPFISPGNTPPPPPPLRNNDPFYHSPLASPSASRAKPLRQPYAYDDQMQSSPVHTMYPDDAAVGPTIDAATRERQIRDLLSNMVNVTQVSDDAKTDAHVPGLKCMLLPHQVQGVAWMREREKGAAKGGILADDMGLGKTVQTLALIVSNRPGNDKATIDLDVPAEPTKRGKKAAAPKNASLDDAQDKLEDAARKEMPSKTTLIIAPLAVIKQWEREVTEKTDAGLKVYLYHGPSRTKSAAHFAKFDIVISTYTTVASEYNTYMAALEARAKGIPLTKPAAKSKSRTDAKTKPPRTAADSDADSSSDASVVAIDSDDTDDSFARAPAKPSKPAKKAAAAPLFDFSWLRIVLDEAQNIKNHKAKCSRACFMLAGRAVSRWCLTGTPLQNDAYEMFSLIHFLRVPPFDDYAHFREKIGEPLKSANQNRVNWGMKRLCFVLQTIMLRRTKDAKAQDGSPILTLPKRTLQLIELDFDSDAERQFYVGLQERIRKAFEAENGAQGKTNMIASLVLLLRLRQACNHPAMVTGNLRTDAGAIGSAAEPAPGKPAQSTMEAEEDDDDGLAAMLSGLSVAVKRCEQCQVDLPPGATPSTVDAARRLLCAECTQLAASHSHDLFAASTGSTKIRKMLSLLTSIRTSDPREKTIVFSQFTSFLDLVEPHLSQRGFGYVRYDGSMRPPEREAALERIRSDATTTVILISFKAGSTGLNLTACSRVILMDLWWNPQIEEQAFDRAHRLGQVRDVTIYKLSIKDTVEERILKLQDKKRALAKAALEGSKLVKGNRLDFKEIWFLFNGND</sequence>
<dbReference type="InterPro" id="IPR000330">
    <property type="entry name" value="SNF2_N"/>
</dbReference>
<dbReference type="InterPro" id="IPR038718">
    <property type="entry name" value="SNF2-like_sf"/>
</dbReference>
<dbReference type="SUPFAM" id="SSF52540">
    <property type="entry name" value="P-loop containing nucleoside triphosphate hydrolases"/>
    <property type="match status" value="2"/>
</dbReference>
<dbReference type="Proteomes" id="UP000053758">
    <property type="component" value="Unassembled WGS sequence"/>
</dbReference>
<dbReference type="GO" id="GO:0005634">
    <property type="term" value="C:nucleus"/>
    <property type="evidence" value="ECO:0007669"/>
    <property type="project" value="TreeGrafter"/>
</dbReference>
<reference evidence="2" key="1">
    <citation type="journal article" date="2014" name="Genome Announc.">
        <title>Draft Genome Sequence of the Yeast Pseudozyma antarctica Type Strain JCM10317, a Producer of the Glycolipid Biosurfactants, Mannosylerythritol Lipids.</title>
        <authorList>
            <person name="Saika A."/>
            <person name="Koike H."/>
            <person name="Hori T."/>
            <person name="Fukuoka T."/>
            <person name="Sato S."/>
            <person name="Habe H."/>
            <person name="Kitamoto D."/>
            <person name="Morita T."/>
        </authorList>
    </citation>
    <scope>NUCLEOTIDE SEQUENCE [LARGE SCALE GENOMIC DNA]</scope>
    <source>
        <strain evidence="2">JCM 10317</strain>
    </source>
</reference>
<dbReference type="Pfam" id="PF00176">
    <property type="entry name" value="SNF2-rel_dom"/>
    <property type="match status" value="1"/>
</dbReference>
<dbReference type="CDD" id="cd18793">
    <property type="entry name" value="SF2_C_SNF"/>
    <property type="match status" value="1"/>
</dbReference>
<dbReference type="PROSITE" id="PS51192">
    <property type="entry name" value="HELICASE_ATP_BIND_1"/>
    <property type="match status" value="1"/>
</dbReference>
<gene>
    <name evidence="1" type="ORF">PAN0_019c5767</name>
</gene>
<dbReference type="GO" id="GO:0005524">
    <property type="term" value="F:ATP binding"/>
    <property type="evidence" value="ECO:0007669"/>
    <property type="project" value="UniProtKB-KW"/>
</dbReference>
<dbReference type="GO" id="GO:0008094">
    <property type="term" value="F:ATP-dependent activity, acting on DNA"/>
    <property type="evidence" value="ECO:0007669"/>
    <property type="project" value="TreeGrafter"/>
</dbReference>
<protein>
    <submittedName>
        <fullName evidence="1">DNA repair protein rad5</fullName>
    </submittedName>
</protein>
<dbReference type="PANTHER" id="PTHR45626:SF14">
    <property type="entry name" value="ATP-DEPENDENT DNA HELICASE (EUROFUNG)"/>
    <property type="match status" value="1"/>
</dbReference>
<accession>A0A081CLJ3</accession>
<keyword evidence="2" id="KW-1185">Reference proteome</keyword>
<dbReference type="InterPro" id="IPR001650">
    <property type="entry name" value="Helicase_C-like"/>
</dbReference>
<dbReference type="GO" id="GO:0016874">
    <property type="term" value="F:ligase activity"/>
    <property type="evidence" value="ECO:0007669"/>
    <property type="project" value="UniProtKB-KW"/>
</dbReference>
<dbReference type="OrthoDB" id="423559at2759"/>
<dbReference type="PANTHER" id="PTHR45626">
    <property type="entry name" value="TRANSCRIPTION TERMINATION FACTOR 2-RELATED"/>
    <property type="match status" value="1"/>
</dbReference>
<dbReference type="InterPro" id="IPR014001">
    <property type="entry name" value="Helicase_ATP-bd"/>
</dbReference>
<dbReference type="InterPro" id="IPR027417">
    <property type="entry name" value="P-loop_NTPase"/>
</dbReference>
<dbReference type="GO" id="GO:0006281">
    <property type="term" value="P:DNA repair"/>
    <property type="evidence" value="ECO:0007669"/>
    <property type="project" value="TreeGrafter"/>
</dbReference>
<proteinExistence type="predicted"/>
<dbReference type="InterPro" id="IPR049730">
    <property type="entry name" value="SNF2/RAD54-like_C"/>
</dbReference>
<dbReference type="PROSITE" id="PS51194">
    <property type="entry name" value="HELICASE_CTER"/>
    <property type="match status" value="1"/>
</dbReference>
<dbReference type="RefSeq" id="XP_014654187.1">
    <property type="nucleotide sequence ID" value="XM_014798701.1"/>
</dbReference>
<dbReference type="GO" id="GO:0016787">
    <property type="term" value="F:hydrolase activity"/>
    <property type="evidence" value="ECO:0007669"/>
    <property type="project" value="UniProtKB-KW"/>
</dbReference>
<dbReference type="CDD" id="cd18008">
    <property type="entry name" value="DEXDc_SHPRH-like"/>
    <property type="match status" value="1"/>
</dbReference>
<dbReference type="HOGENOM" id="CLU_000315_2_8_1"/>
<evidence type="ECO:0000313" key="1">
    <source>
        <dbReference type="EMBL" id="GAK67539.1"/>
    </source>
</evidence>
<dbReference type="AlphaFoldDB" id="A0A081CLJ3"/>